<sequence length="69" mass="7187">MALLPASIQIQRTGSGGTSVILLLGVVAVDVVRGMVLRGVDGLQVERGLTGGVPGGQSGVWVRDYRERI</sequence>
<name>A0A5N5GDV1_9ROSA</name>
<proteinExistence type="predicted"/>
<dbReference type="AlphaFoldDB" id="A0A5N5GDV1"/>
<dbReference type="EMBL" id="SMOL01000458">
    <property type="protein sequence ID" value="KAB2613458.1"/>
    <property type="molecule type" value="Genomic_DNA"/>
</dbReference>
<evidence type="ECO:0000313" key="1">
    <source>
        <dbReference type="EMBL" id="KAB2613458.1"/>
    </source>
</evidence>
<keyword evidence="2" id="KW-1185">Reference proteome</keyword>
<reference evidence="1 2" key="3">
    <citation type="submission" date="2019-11" db="EMBL/GenBank/DDBJ databases">
        <title>A de novo genome assembly of a pear dwarfing rootstock.</title>
        <authorList>
            <person name="Wang F."/>
            <person name="Wang J."/>
            <person name="Li S."/>
            <person name="Zhang Y."/>
            <person name="Fang M."/>
            <person name="Ma L."/>
            <person name="Zhao Y."/>
            <person name="Jiang S."/>
        </authorList>
    </citation>
    <scope>NUCLEOTIDE SEQUENCE [LARGE SCALE GENOMIC DNA]</scope>
    <source>
        <strain evidence="1">S2</strain>
        <tissue evidence="1">Leaf</tissue>
    </source>
</reference>
<reference evidence="1 2" key="1">
    <citation type="submission" date="2019-09" db="EMBL/GenBank/DDBJ databases">
        <authorList>
            <person name="Ou C."/>
        </authorList>
    </citation>
    <scope>NUCLEOTIDE SEQUENCE [LARGE SCALE GENOMIC DNA]</scope>
    <source>
        <strain evidence="1">S2</strain>
        <tissue evidence="1">Leaf</tissue>
    </source>
</reference>
<comment type="caution">
    <text evidence="1">The sequence shown here is derived from an EMBL/GenBank/DDBJ whole genome shotgun (WGS) entry which is preliminary data.</text>
</comment>
<protein>
    <submittedName>
        <fullName evidence="1">Uncharacterized protein</fullName>
    </submittedName>
</protein>
<evidence type="ECO:0000313" key="2">
    <source>
        <dbReference type="Proteomes" id="UP000327157"/>
    </source>
</evidence>
<accession>A0A5N5GDV1</accession>
<gene>
    <name evidence="1" type="ORF">D8674_035774</name>
</gene>
<dbReference type="Proteomes" id="UP000327157">
    <property type="component" value="Chromosome 9"/>
</dbReference>
<organism evidence="1 2">
    <name type="scientific">Pyrus ussuriensis x Pyrus communis</name>
    <dbReference type="NCBI Taxonomy" id="2448454"/>
    <lineage>
        <taxon>Eukaryota</taxon>
        <taxon>Viridiplantae</taxon>
        <taxon>Streptophyta</taxon>
        <taxon>Embryophyta</taxon>
        <taxon>Tracheophyta</taxon>
        <taxon>Spermatophyta</taxon>
        <taxon>Magnoliopsida</taxon>
        <taxon>eudicotyledons</taxon>
        <taxon>Gunneridae</taxon>
        <taxon>Pentapetalae</taxon>
        <taxon>rosids</taxon>
        <taxon>fabids</taxon>
        <taxon>Rosales</taxon>
        <taxon>Rosaceae</taxon>
        <taxon>Amygdaloideae</taxon>
        <taxon>Maleae</taxon>
        <taxon>Pyrus</taxon>
    </lineage>
</organism>
<reference evidence="2" key="2">
    <citation type="submission" date="2019-10" db="EMBL/GenBank/DDBJ databases">
        <title>A de novo genome assembly of a pear dwarfing rootstock.</title>
        <authorList>
            <person name="Wang F."/>
            <person name="Wang J."/>
            <person name="Li S."/>
            <person name="Zhang Y."/>
            <person name="Fang M."/>
            <person name="Ma L."/>
            <person name="Zhao Y."/>
            <person name="Jiang S."/>
        </authorList>
    </citation>
    <scope>NUCLEOTIDE SEQUENCE [LARGE SCALE GENOMIC DNA]</scope>
</reference>